<evidence type="ECO:0000313" key="3">
    <source>
        <dbReference type="Proteomes" id="UP000001349"/>
    </source>
</evidence>
<reference evidence="2 3" key="1">
    <citation type="submission" date="2009-01" db="EMBL/GenBank/DDBJ databases">
        <title>Complete sequence of Clostridium cellulolyticum H10.</title>
        <authorList>
            <consortium name="US DOE Joint Genome Institute"/>
            <person name="Lucas S."/>
            <person name="Copeland A."/>
            <person name="Lapidus A."/>
            <person name="Glavina del Rio T."/>
            <person name="Dalin E."/>
            <person name="Tice H."/>
            <person name="Bruce D."/>
            <person name="Goodwin L."/>
            <person name="Pitluck S."/>
            <person name="Chertkov O."/>
            <person name="Saunders E."/>
            <person name="Brettin T."/>
            <person name="Detter J.C."/>
            <person name="Han C."/>
            <person name="Larimer F."/>
            <person name="Land M."/>
            <person name="Hauser L."/>
            <person name="Kyrpides N."/>
            <person name="Ivanova N."/>
            <person name="Zhou J."/>
            <person name="Richardson P."/>
        </authorList>
    </citation>
    <scope>NUCLEOTIDE SEQUENCE [LARGE SCALE GENOMIC DNA]</scope>
    <source>
        <strain evidence="3">ATCC 35319 / DSM 5812 / JCM 6584 / H10</strain>
    </source>
</reference>
<dbReference type="AlphaFoldDB" id="B8I937"/>
<accession>B8I937</accession>
<sequence>MINCSCKPNFNLAEKTATKLLLLQNNLSLRIDVKLLKYNKNVIFDTFQSYSNLVGVSLLEFSENGVLNDGCVVDLGHTKLILYDAYNNNQERLNFTLAHEVGHIYLDHKKDGPIEEVEANFFAAQLLMPEIAILELSKRLDVLDYFTLYMLFNVTMPAAQKRIDTISRKYRYNNGYDEQQLLHKFKDEIERVCNLI</sequence>
<dbReference type="OrthoDB" id="581382at2"/>
<keyword evidence="3" id="KW-1185">Reference proteome</keyword>
<dbReference type="eggNOG" id="COG2856">
    <property type="taxonomic scope" value="Bacteria"/>
</dbReference>
<evidence type="ECO:0000259" key="1">
    <source>
        <dbReference type="Pfam" id="PF06114"/>
    </source>
</evidence>
<proteinExistence type="predicted"/>
<feature type="domain" description="IrrE N-terminal-like" evidence="1">
    <location>
        <begin position="77"/>
        <end position="163"/>
    </location>
</feature>
<gene>
    <name evidence="2" type="ordered locus">Ccel_3077</name>
</gene>
<dbReference type="HOGENOM" id="CLU_1388144_0_0_9"/>
<evidence type="ECO:0000313" key="2">
    <source>
        <dbReference type="EMBL" id="ACL77369.1"/>
    </source>
</evidence>
<dbReference type="EMBL" id="CP001348">
    <property type="protein sequence ID" value="ACL77369.1"/>
    <property type="molecule type" value="Genomic_DNA"/>
</dbReference>
<dbReference type="KEGG" id="cce:Ccel_3077"/>
<organism evidence="2 3">
    <name type="scientific">Ruminiclostridium cellulolyticum (strain ATCC 35319 / DSM 5812 / JCM 6584 / H10)</name>
    <name type="common">Clostridium cellulolyticum</name>
    <dbReference type="NCBI Taxonomy" id="394503"/>
    <lineage>
        <taxon>Bacteria</taxon>
        <taxon>Bacillati</taxon>
        <taxon>Bacillota</taxon>
        <taxon>Clostridia</taxon>
        <taxon>Eubacteriales</taxon>
        <taxon>Oscillospiraceae</taxon>
        <taxon>Ruminiclostridium</taxon>
    </lineage>
</organism>
<name>B8I937_RUMCH</name>
<dbReference type="STRING" id="394503.Ccel_3077"/>
<dbReference type="InterPro" id="IPR010359">
    <property type="entry name" value="IrrE_HExxH"/>
</dbReference>
<dbReference type="RefSeq" id="WP_015926428.1">
    <property type="nucleotide sequence ID" value="NC_011898.1"/>
</dbReference>
<dbReference type="Proteomes" id="UP000001349">
    <property type="component" value="Chromosome"/>
</dbReference>
<dbReference type="Gene3D" id="1.10.10.2910">
    <property type="match status" value="1"/>
</dbReference>
<dbReference type="Pfam" id="PF06114">
    <property type="entry name" value="Peptidase_M78"/>
    <property type="match status" value="1"/>
</dbReference>
<protein>
    <recommendedName>
        <fullName evidence="1">IrrE N-terminal-like domain-containing protein</fullName>
    </recommendedName>
</protein>